<protein>
    <recommendedName>
        <fullName evidence="3">Outer membrane protein beta-barrel domain-containing protein</fullName>
    </recommendedName>
</protein>
<dbReference type="EMBL" id="PDLO01000001">
    <property type="protein sequence ID" value="PHK99896.1"/>
    <property type="molecule type" value="Genomic_DNA"/>
</dbReference>
<comment type="caution">
    <text evidence="1">The sequence shown here is derived from an EMBL/GenBank/DDBJ whole genome shotgun (WGS) entry which is preliminary data.</text>
</comment>
<evidence type="ECO:0000313" key="2">
    <source>
        <dbReference type="Proteomes" id="UP000226437"/>
    </source>
</evidence>
<dbReference type="Proteomes" id="UP000226437">
    <property type="component" value="Unassembled WGS sequence"/>
</dbReference>
<organism evidence="1 2">
    <name type="scientific">Neolewinella marina</name>
    <dbReference type="NCBI Taxonomy" id="438751"/>
    <lineage>
        <taxon>Bacteria</taxon>
        <taxon>Pseudomonadati</taxon>
        <taxon>Bacteroidota</taxon>
        <taxon>Saprospiria</taxon>
        <taxon>Saprospirales</taxon>
        <taxon>Lewinellaceae</taxon>
        <taxon>Neolewinella</taxon>
    </lineage>
</organism>
<proteinExistence type="predicted"/>
<gene>
    <name evidence="1" type="ORF">CGL56_02300</name>
</gene>
<reference evidence="1 2" key="1">
    <citation type="submission" date="2017-10" db="EMBL/GenBank/DDBJ databases">
        <title>The draft genome sequence of Lewinella marina KCTC 32374.</title>
        <authorList>
            <person name="Wang K."/>
        </authorList>
    </citation>
    <scope>NUCLEOTIDE SEQUENCE [LARGE SCALE GENOMIC DNA]</scope>
    <source>
        <strain evidence="1 2">MKG-38</strain>
    </source>
</reference>
<name>A0A2G0CIV3_9BACT</name>
<accession>A0A2G0CIV3</accession>
<sequence length="201" mass="22050">MTRRFPTGRWFVPVGLRYDYGRREVTTSGMDDPQELFGPSYPVPTAGLSTAQAREEFRQPRELQTHTLAVRTGLGRRLSGRLTLEGGLQGGYLMGGSGPTYAVLDSAGVVSVTVAEERFSRSNYGGGGTQFDMSAGGGGNRSVLNPVLNRLSLSTWLRADYRLSGNLHLTLGTTRHLTPVYREGSPAMERQRLELGLRWGR</sequence>
<keyword evidence="2" id="KW-1185">Reference proteome</keyword>
<evidence type="ECO:0008006" key="3">
    <source>
        <dbReference type="Google" id="ProtNLM"/>
    </source>
</evidence>
<evidence type="ECO:0000313" key="1">
    <source>
        <dbReference type="EMBL" id="PHK99896.1"/>
    </source>
</evidence>
<dbReference type="AlphaFoldDB" id="A0A2G0CIV3"/>